<feature type="domain" description="Protein export membrane protein SecD/SecF C-terminal" evidence="11">
    <location>
        <begin position="759"/>
        <end position="955"/>
    </location>
</feature>
<evidence type="ECO:0000313" key="14">
    <source>
        <dbReference type="Proteomes" id="UP000317093"/>
    </source>
</evidence>
<evidence type="ECO:0000256" key="3">
    <source>
        <dbReference type="ARBA" id="ARBA00022475"/>
    </source>
</evidence>
<dbReference type="NCBIfam" id="TIGR00916">
    <property type="entry name" value="2A0604s01"/>
    <property type="match status" value="1"/>
</dbReference>
<comment type="caution">
    <text evidence="9">Lacks conserved residue(s) required for the propagation of feature annotation.</text>
</comment>
<dbReference type="InterPro" id="IPR005665">
    <property type="entry name" value="SecF_bac"/>
</dbReference>
<feature type="transmembrane region" description="Helical" evidence="9">
    <location>
        <begin position="850"/>
        <end position="873"/>
    </location>
</feature>
<dbReference type="InterPro" id="IPR005791">
    <property type="entry name" value="SecD"/>
</dbReference>
<dbReference type="InterPro" id="IPR048634">
    <property type="entry name" value="SecD_SecF_C"/>
</dbReference>
<feature type="transmembrane region" description="Helical" evidence="9">
    <location>
        <begin position="416"/>
        <end position="440"/>
    </location>
</feature>
<keyword evidence="7 9" id="KW-0811">Translocation</keyword>
<feature type="transmembrane region" description="Helical" evidence="9">
    <location>
        <begin position="926"/>
        <end position="954"/>
    </location>
</feature>
<dbReference type="PANTHER" id="PTHR30081">
    <property type="entry name" value="PROTEIN-EXPORT MEMBRANE PROTEIN SEC"/>
    <property type="match status" value="1"/>
</dbReference>
<evidence type="ECO:0000256" key="2">
    <source>
        <dbReference type="ARBA" id="ARBA00022448"/>
    </source>
</evidence>
<dbReference type="Proteomes" id="UP000317093">
    <property type="component" value="Chromosome"/>
</dbReference>
<dbReference type="Gene3D" id="1.20.1640.10">
    <property type="entry name" value="Multidrug efflux transporter AcrB transmembrane domain"/>
    <property type="match status" value="2"/>
</dbReference>
<comment type="similarity">
    <text evidence="9">Belongs to the SecD/SecF family. SecD subfamily.</text>
</comment>
<evidence type="ECO:0000256" key="9">
    <source>
        <dbReference type="HAMAP-Rule" id="MF_01463"/>
    </source>
</evidence>
<feature type="transmembrane region" description="Helical" evidence="9">
    <location>
        <begin position="494"/>
        <end position="518"/>
    </location>
</feature>
<feature type="transmembrane region" description="Helical" evidence="9">
    <location>
        <begin position="809"/>
        <end position="830"/>
    </location>
</feature>
<keyword evidence="5 9" id="KW-0653">Protein transport</keyword>
<evidence type="ECO:0000256" key="1">
    <source>
        <dbReference type="ARBA" id="ARBA00004651"/>
    </source>
</evidence>
<evidence type="ECO:0000256" key="10">
    <source>
        <dbReference type="HAMAP-Rule" id="MF_01464"/>
    </source>
</evidence>
<keyword evidence="4 9" id="KW-0812">Transmembrane</keyword>
<dbReference type="SUPFAM" id="SSF82866">
    <property type="entry name" value="Multidrug efflux transporter AcrB transmembrane domain"/>
    <property type="match status" value="2"/>
</dbReference>
<dbReference type="GO" id="GO:0043952">
    <property type="term" value="P:protein transport by the Sec complex"/>
    <property type="evidence" value="ECO:0007669"/>
    <property type="project" value="UniProtKB-UniRule"/>
</dbReference>
<keyword evidence="8 9" id="KW-0472">Membrane</keyword>
<evidence type="ECO:0000313" key="13">
    <source>
        <dbReference type="EMBL" id="QDU64162.1"/>
    </source>
</evidence>
<dbReference type="PANTHER" id="PTHR30081:SF1">
    <property type="entry name" value="PROTEIN TRANSLOCASE SUBUNIT SECD"/>
    <property type="match status" value="1"/>
</dbReference>
<dbReference type="NCBIfam" id="TIGR00966">
    <property type="entry name" value="transloc_SecF"/>
    <property type="match status" value="1"/>
</dbReference>
<evidence type="ECO:0000256" key="4">
    <source>
        <dbReference type="ARBA" id="ARBA00022692"/>
    </source>
</evidence>
<dbReference type="GO" id="GO:0005886">
    <property type="term" value="C:plasma membrane"/>
    <property type="evidence" value="ECO:0007669"/>
    <property type="project" value="UniProtKB-SubCell"/>
</dbReference>
<feature type="transmembrane region" description="Helical" evidence="9">
    <location>
        <begin position="539"/>
        <end position="562"/>
    </location>
</feature>
<dbReference type="Gene3D" id="3.30.70.3220">
    <property type="match status" value="1"/>
</dbReference>
<feature type="domain" description="Protein export membrane protein SecD/SecF C-terminal" evidence="11">
    <location>
        <begin position="349"/>
        <end position="516"/>
    </location>
</feature>
<evidence type="ECO:0000256" key="7">
    <source>
        <dbReference type="ARBA" id="ARBA00023010"/>
    </source>
</evidence>
<dbReference type="InterPro" id="IPR022645">
    <property type="entry name" value="SecD/SecF_bac"/>
</dbReference>
<dbReference type="RefSeq" id="WP_145262168.1">
    <property type="nucleotide sequence ID" value="NZ_CP036279.1"/>
</dbReference>
<reference evidence="13 14" key="1">
    <citation type="submission" date="2019-02" db="EMBL/GenBank/DDBJ databases">
        <title>Deep-cultivation of Planctomycetes and their phenomic and genomic characterization uncovers novel biology.</title>
        <authorList>
            <person name="Wiegand S."/>
            <person name="Jogler M."/>
            <person name="Boedeker C."/>
            <person name="Pinto D."/>
            <person name="Vollmers J."/>
            <person name="Rivas-Marin E."/>
            <person name="Kohn T."/>
            <person name="Peeters S.H."/>
            <person name="Heuer A."/>
            <person name="Rast P."/>
            <person name="Oberbeckmann S."/>
            <person name="Bunk B."/>
            <person name="Jeske O."/>
            <person name="Meyerdierks A."/>
            <person name="Storesund J.E."/>
            <person name="Kallscheuer N."/>
            <person name="Luecker S."/>
            <person name="Lage O.M."/>
            <person name="Pohl T."/>
            <person name="Merkel B.J."/>
            <person name="Hornburger P."/>
            <person name="Mueller R.-W."/>
            <person name="Bruemmer F."/>
            <person name="Labrenz M."/>
            <person name="Spormann A.M."/>
            <person name="Op den Camp H."/>
            <person name="Overmann J."/>
            <person name="Amann R."/>
            <person name="Jetten M.S.M."/>
            <person name="Mascher T."/>
            <person name="Medema M.H."/>
            <person name="Devos D.P."/>
            <person name="Kaster A.-K."/>
            <person name="Ovreas L."/>
            <person name="Rohde M."/>
            <person name="Galperin M.Y."/>
            <person name="Jogler C."/>
        </authorList>
    </citation>
    <scope>NUCLEOTIDE SEQUENCE [LARGE SCALE GENOMIC DNA]</scope>
    <source>
        <strain evidence="13 14">Pan216</strain>
    </source>
</reference>
<proteinExistence type="inferred from homology"/>
<dbReference type="FunFam" id="1.20.1640.10:FF:000004">
    <property type="entry name" value="Protein translocase subunit SecD"/>
    <property type="match status" value="1"/>
</dbReference>
<protein>
    <recommendedName>
        <fullName evidence="9 10">Multifunctional fusion protein</fullName>
    </recommendedName>
    <domain>
        <recommendedName>
            <fullName evidence="9">Protein translocase subunit SecD</fullName>
        </recommendedName>
    </domain>
    <domain>
        <recommendedName>
            <fullName evidence="10">Protein-export membrane protein SecF</fullName>
        </recommendedName>
    </domain>
</protein>
<name>A0A518BB02_9BACT</name>
<accession>A0A518BB02</accession>
<feature type="transmembrane region" description="Helical" evidence="9">
    <location>
        <begin position="461"/>
        <end position="482"/>
    </location>
</feature>
<dbReference type="InterPro" id="IPR055344">
    <property type="entry name" value="SecD_SecF_C_bact"/>
</dbReference>
<dbReference type="NCBIfam" id="TIGR01129">
    <property type="entry name" value="secD"/>
    <property type="match status" value="1"/>
</dbReference>
<dbReference type="GO" id="GO:0015450">
    <property type="term" value="F:protein-transporting ATPase activity"/>
    <property type="evidence" value="ECO:0007669"/>
    <property type="project" value="InterPro"/>
</dbReference>
<dbReference type="GO" id="GO:0006605">
    <property type="term" value="P:protein targeting"/>
    <property type="evidence" value="ECO:0007669"/>
    <property type="project" value="UniProtKB-UniRule"/>
</dbReference>
<feature type="transmembrane region" description="Helical" evidence="9">
    <location>
        <begin position="902"/>
        <end position="920"/>
    </location>
</feature>
<sequence length="976" mass="107025">MKNQKSRWFIVAFLTLIAIWAVSAGTYNLGVDLAGGTILIYEANVDDEKRSLDMTDLAGALKERLDPAGLFNYVIRPLGSDRIEIIMPQAEIDDVDRVKRLISTVGQLQFKIVANRRQHADLIDRAELSWPNKLVGVEGVFVPYGLWLPVEVGKTTTAEDVAAAEKAWPEKQVDNELKFLPANSLANLEIDPVTNLVKTADDGTEWVLTRWDAGRVGIDPQQNLVREDDKGDKYVLMFNDQYDVTGEYLTRVYPTSDRDAQLAVGFQFDAIGETKFYNLTRDFEPDEDGYKSQLGVILDNRLRSAPQLNERIGGGSGIISGDFTQNEIDELVRILEAGELPFALQKDPASTYTIGPTLGEETRFYGQIALLMSLAVVVVFILVYYRLVGIVAIIGLALNILFTVALMVMFKATWTLPGLAGLVLTVGMSVDANVLIYERIREELENRASLGMAIRNGYDKAFSTIFDSNTTTILTAIILFAIGTDQVKGFAVTLILGIVTSMFCALYVTRTIIDWYYITKRPRSLNMMKWLSKPEYDFLGMRRACYLGSAIVIMVGLAFLIARGSSNFDIDFTGGTMAGIKLTKASSSGDVYDTASAVLSDVSVENIQAAGEEPDTRYIIRTTERDQNEEGKSVEATIAEAFKDQIKLPKMTIGKIDAIPEVVEETKNGDDQLFKTFPGGQYTTVSFDEPRAPDFLRNFLNTELRKADASVSNPEDLYALAPVGDPADTPDGSTQVLAYKEYKVAMKSGLEQALTATSNTVGQTAQFDPFSQFDSQVSGETQTRAIWAIALSWAALIAYVWFRFGSWSYGLAGVVAIVHDVLIAVGLIAVASAFADIPFLQFLPIHNIKINLVTIAALLTLIGYSINDTIVIFDRIREVRGKSPHLTKEIVNRSLNNTLSRTVITAVTTFLTVSVLYFVGGVGLQGFAFVLMVGVVVGTYSSIFVASPVLLALVNWKENSKGGSQSGKTSASAAAL</sequence>
<keyword evidence="2 9" id="KW-0813">Transport</keyword>
<dbReference type="InterPro" id="IPR022813">
    <property type="entry name" value="SecD/SecF_arch_bac"/>
</dbReference>
<evidence type="ECO:0000259" key="12">
    <source>
        <dbReference type="Pfam" id="PF22599"/>
    </source>
</evidence>
<dbReference type="Gene3D" id="3.30.1360.200">
    <property type="match status" value="1"/>
</dbReference>
<comment type="subcellular location">
    <subcellularLocation>
        <location evidence="1 9">Cell membrane</location>
        <topology evidence="1 9">Multi-pass membrane protein</topology>
    </subcellularLocation>
</comment>
<dbReference type="EMBL" id="CP036279">
    <property type="protein sequence ID" value="QDU64162.1"/>
    <property type="molecule type" value="Genomic_DNA"/>
</dbReference>
<evidence type="ECO:0000256" key="6">
    <source>
        <dbReference type="ARBA" id="ARBA00022989"/>
    </source>
</evidence>
<dbReference type="PRINTS" id="PR01755">
    <property type="entry name" value="SECFTRNLCASE"/>
</dbReference>
<feature type="transmembrane region" description="Helical" evidence="9">
    <location>
        <begin position="390"/>
        <end position="410"/>
    </location>
</feature>
<dbReference type="GO" id="GO:0065002">
    <property type="term" value="P:intracellular protein transmembrane transport"/>
    <property type="evidence" value="ECO:0007669"/>
    <property type="project" value="UniProtKB-UniRule"/>
</dbReference>
<organism evidence="13 14">
    <name type="scientific">Kolteria novifilia</name>
    <dbReference type="NCBI Taxonomy" id="2527975"/>
    <lineage>
        <taxon>Bacteria</taxon>
        <taxon>Pseudomonadati</taxon>
        <taxon>Planctomycetota</taxon>
        <taxon>Planctomycetia</taxon>
        <taxon>Kolteriales</taxon>
        <taxon>Kolteriaceae</taxon>
        <taxon>Kolteria</taxon>
    </lineage>
</organism>
<evidence type="ECO:0000256" key="5">
    <source>
        <dbReference type="ARBA" id="ARBA00022927"/>
    </source>
</evidence>
<dbReference type="HAMAP" id="MF_01463_B">
    <property type="entry name" value="SecD_B"/>
    <property type="match status" value="1"/>
</dbReference>
<comment type="similarity">
    <text evidence="10">Belongs to the SecD/SecF family. SecF subfamily.</text>
</comment>
<keyword evidence="6 9" id="KW-1133">Transmembrane helix</keyword>
<keyword evidence="3 9" id="KW-1003">Cell membrane</keyword>
<dbReference type="OrthoDB" id="9805019at2"/>
<dbReference type="KEGG" id="knv:Pan216_50510"/>
<comment type="subunit">
    <text evidence="9">Forms a complex with SecF. Part of the essential Sec protein translocation apparatus which comprises SecA, SecYEG and auxiliary proteins SecDF. Other proteins may also be involved.</text>
</comment>
<feature type="transmembrane region" description="Helical" evidence="9">
    <location>
        <begin position="364"/>
        <end position="383"/>
    </location>
</feature>
<dbReference type="AlphaFoldDB" id="A0A518BB02"/>
<gene>
    <name evidence="10" type="primary">secF</name>
    <name evidence="9" type="synonym">secD</name>
    <name evidence="13" type="ORF">Pan216_50510</name>
</gene>
<comment type="function">
    <text evidence="9">Part of the Sec protein translocase complex. Interacts with the SecYEG preprotein conducting channel. SecDF uses the proton motive force (PMF) to complete protein translocation after the ATP-dependent function of SecA.</text>
</comment>
<feature type="transmembrane region" description="Helical" evidence="9">
    <location>
        <begin position="785"/>
        <end position="802"/>
    </location>
</feature>
<comment type="subunit">
    <text evidence="10">Forms a complex with SecD. Part of the essential Sec protein translocation apparatus which comprises SecA, SecYEG and auxiliary proteins SecDF. Other proteins may also be involved.</text>
</comment>
<evidence type="ECO:0000256" key="8">
    <source>
        <dbReference type="ARBA" id="ARBA00023136"/>
    </source>
</evidence>
<keyword evidence="14" id="KW-1185">Reference proteome</keyword>
<feature type="domain" description="SecDF P1 head subdomain" evidence="12">
    <location>
        <begin position="226"/>
        <end position="341"/>
    </location>
</feature>
<dbReference type="HAMAP" id="MF_01464_B">
    <property type="entry name" value="SecF_B"/>
    <property type="match status" value="1"/>
</dbReference>
<dbReference type="InterPro" id="IPR054384">
    <property type="entry name" value="SecDF_P1_head"/>
</dbReference>
<dbReference type="Pfam" id="PF22599">
    <property type="entry name" value="SecDF_P1_head"/>
    <property type="match status" value="1"/>
</dbReference>
<evidence type="ECO:0000259" key="11">
    <source>
        <dbReference type="Pfam" id="PF02355"/>
    </source>
</evidence>
<dbReference type="Pfam" id="PF02355">
    <property type="entry name" value="SecD_SecF_C"/>
    <property type="match status" value="2"/>
</dbReference>